<evidence type="ECO:0000313" key="2">
    <source>
        <dbReference type="Proteomes" id="UP000184233"/>
    </source>
</evidence>
<sequence>MIRADIHYDDIVRTEAIINDQLLAHDHRLNTGSTSEPQYAFQFSMPEEIDLETRVRAVTDVYNSMMPLDTEEAYAMMG</sequence>
<name>A0A1M3KWL2_9BACT</name>
<evidence type="ECO:0000313" key="1">
    <source>
        <dbReference type="EMBL" id="OJX56780.1"/>
    </source>
</evidence>
<proteinExistence type="predicted"/>
<dbReference type="Pfam" id="PF06074">
    <property type="entry name" value="Portal_Mu"/>
    <property type="match status" value="1"/>
</dbReference>
<reference evidence="1 2" key="1">
    <citation type="submission" date="2016-09" db="EMBL/GenBank/DDBJ databases">
        <title>Genome-resolved meta-omics ties microbial dynamics to process performance in biotechnology for thiocyanate degradation.</title>
        <authorList>
            <person name="Kantor R.S."/>
            <person name="Huddy R.J."/>
            <person name="Iyer R."/>
            <person name="Thomas B.C."/>
            <person name="Brown C.T."/>
            <person name="Anantharaman K."/>
            <person name="Tringe S."/>
            <person name="Hettich R.L."/>
            <person name="Harrison S.T."/>
            <person name="Banfield J.F."/>
        </authorList>
    </citation>
    <scope>NUCLEOTIDE SEQUENCE [LARGE SCALE GENOMIC DNA]</scope>
    <source>
        <strain evidence="1">59-99</strain>
    </source>
</reference>
<dbReference type="EMBL" id="MKVH01000024">
    <property type="protein sequence ID" value="OJX56780.1"/>
    <property type="molecule type" value="Genomic_DNA"/>
</dbReference>
<dbReference type="Proteomes" id="UP000184233">
    <property type="component" value="Unassembled WGS sequence"/>
</dbReference>
<dbReference type="AlphaFoldDB" id="A0A1M3KWL2"/>
<dbReference type="InterPro" id="IPR009279">
    <property type="entry name" value="Portal_Mu"/>
</dbReference>
<protein>
    <submittedName>
        <fullName evidence="1">Uncharacterized protein</fullName>
    </submittedName>
</protein>
<accession>A0A1M3KWL2</accession>
<gene>
    <name evidence="1" type="ORF">BGO89_09620</name>
</gene>
<organism evidence="1 2">
    <name type="scientific">Candidatus Kapaibacterium thiocyanatum</name>
    <dbReference type="NCBI Taxonomy" id="1895771"/>
    <lineage>
        <taxon>Bacteria</taxon>
        <taxon>Pseudomonadati</taxon>
        <taxon>Candidatus Kapaibacteriota</taxon>
        <taxon>Candidatus Kapaibacteriia</taxon>
        <taxon>Candidatus Kapaibacteriales</taxon>
        <taxon>Candidatus Kapaibacteriaceae</taxon>
        <taxon>Candidatus Kapaibacterium</taxon>
    </lineage>
</organism>
<comment type="caution">
    <text evidence="1">The sequence shown here is derived from an EMBL/GenBank/DDBJ whole genome shotgun (WGS) entry which is preliminary data.</text>
</comment>
<dbReference type="STRING" id="1895771.BGO89_09620"/>